<dbReference type="SUPFAM" id="SSF143100">
    <property type="entry name" value="TTHA1013/TTHA0281-like"/>
    <property type="match status" value="1"/>
</dbReference>
<dbReference type="Gene3D" id="3.30.160.250">
    <property type="match status" value="1"/>
</dbReference>
<organism evidence="1 2">
    <name type="scientific">Terriglobus roseus</name>
    <dbReference type="NCBI Taxonomy" id="392734"/>
    <lineage>
        <taxon>Bacteria</taxon>
        <taxon>Pseudomonadati</taxon>
        <taxon>Acidobacteriota</taxon>
        <taxon>Terriglobia</taxon>
        <taxon>Terriglobales</taxon>
        <taxon>Acidobacteriaceae</taxon>
        <taxon>Terriglobus</taxon>
    </lineage>
</organism>
<dbReference type="AlphaFoldDB" id="A0A1H4PR56"/>
<protein>
    <submittedName>
        <fullName evidence="1">Predicted nuclease of the RNAse H fold, HicB family</fullName>
    </submittedName>
</protein>
<accession>A0A1H4PR56</accession>
<sequence length="66" mass="7226">MDYEIEFEQEDDGRWIAEIPSLPGVMVYGATKAEAASRVQALALRVTADQLERDQATTDHVGFAAA</sequence>
<dbReference type="OrthoDB" id="5419659at2"/>
<dbReference type="RefSeq" id="WP_074654471.1">
    <property type="nucleotide sequence ID" value="NZ_FNSD01000001.1"/>
</dbReference>
<reference evidence="1 2" key="1">
    <citation type="submission" date="2016-10" db="EMBL/GenBank/DDBJ databases">
        <authorList>
            <person name="de Groot N.N."/>
        </authorList>
    </citation>
    <scope>NUCLEOTIDE SEQUENCE [LARGE SCALE GENOMIC DNA]</scope>
    <source>
        <strain evidence="1 2">AB35.6</strain>
    </source>
</reference>
<dbReference type="EMBL" id="FNSD01000001">
    <property type="protein sequence ID" value="SEC09790.1"/>
    <property type="molecule type" value="Genomic_DNA"/>
</dbReference>
<proteinExistence type="predicted"/>
<gene>
    <name evidence="1" type="ORF">SAMN05443244_2644</name>
</gene>
<evidence type="ECO:0000313" key="2">
    <source>
        <dbReference type="Proteomes" id="UP000182409"/>
    </source>
</evidence>
<dbReference type="Proteomes" id="UP000182409">
    <property type="component" value="Unassembled WGS sequence"/>
</dbReference>
<name>A0A1H4PR56_9BACT</name>
<evidence type="ECO:0000313" key="1">
    <source>
        <dbReference type="EMBL" id="SEC09790.1"/>
    </source>
</evidence>
<dbReference type="InterPro" id="IPR035069">
    <property type="entry name" value="TTHA1013/TTHA0281-like"/>
</dbReference>